<dbReference type="EMBL" id="MCAS01000006">
    <property type="protein sequence ID" value="RKF48936.1"/>
    <property type="molecule type" value="Genomic_DNA"/>
</dbReference>
<keyword evidence="1" id="KW-0812">Transmembrane</keyword>
<evidence type="ECO:0000256" key="1">
    <source>
        <dbReference type="SAM" id="Phobius"/>
    </source>
</evidence>
<proteinExistence type="predicted"/>
<evidence type="ECO:0000313" key="3">
    <source>
        <dbReference type="Proteomes" id="UP000283709"/>
    </source>
</evidence>
<feature type="transmembrane region" description="Helical" evidence="1">
    <location>
        <begin position="41"/>
        <end position="59"/>
    </location>
</feature>
<keyword evidence="1" id="KW-1133">Transmembrane helix</keyword>
<dbReference type="OrthoDB" id="9009248at2"/>
<sequence length="142" mass="15731">MGWFKLALIVAIVVAVAKGILLFNRRCRRRFGHTFFTMRGFWLTAIAVNLVWWGLYCWAKATQQHAATSDGLILIALGLAATAWLLYENIRDTDLLHGFGGSSLQLALFFPLAVCSFPLLLVAMVVIVVASYKAGPALFIDR</sequence>
<evidence type="ECO:0000313" key="2">
    <source>
        <dbReference type="EMBL" id="RKF48936.1"/>
    </source>
</evidence>
<dbReference type="AlphaFoldDB" id="A0A3R7LC73"/>
<dbReference type="RefSeq" id="WP_120343744.1">
    <property type="nucleotide sequence ID" value="NZ_MCAS01000006.1"/>
</dbReference>
<protein>
    <submittedName>
        <fullName evidence="2">Uncharacterized protein</fullName>
    </submittedName>
</protein>
<comment type="caution">
    <text evidence="2">The sequence shown here is derived from an EMBL/GenBank/DDBJ whole genome shotgun (WGS) entry which is preliminary data.</text>
</comment>
<feature type="transmembrane region" description="Helical" evidence="1">
    <location>
        <begin position="71"/>
        <end position="87"/>
    </location>
</feature>
<reference evidence="2 3" key="1">
    <citation type="submission" date="2016-07" db="EMBL/GenBank/DDBJ databases">
        <title>Genome analysis of Burkholderia fungorum ES3-20.</title>
        <authorList>
            <person name="Xu D."/>
            <person name="Yao R."/>
            <person name="Zheng S."/>
        </authorList>
    </citation>
    <scope>NUCLEOTIDE SEQUENCE [LARGE SCALE GENOMIC DNA]</scope>
    <source>
        <strain evidence="2 3">ES3-20</strain>
    </source>
</reference>
<feature type="transmembrane region" description="Helical" evidence="1">
    <location>
        <begin position="107"/>
        <end position="132"/>
    </location>
</feature>
<gene>
    <name evidence="2" type="ORF">BCY88_20140</name>
</gene>
<accession>A0A3R7LC73</accession>
<name>A0A3R7LC73_9BURK</name>
<organism evidence="2 3">
    <name type="scientific">Paraburkholderia fungorum</name>
    <dbReference type="NCBI Taxonomy" id="134537"/>
    <lineage>
        <taxon>Bacteria</taxon>
        <taxon>Pseudomonadati</taxon>
        <taxon>Pseudomonadota</taxon>
        <taxon>Betaproteobacteria</taxon>
        <taxon>Burkholderiales</taxon>
        <taxon>Burkholderiaceae</taxon>
        <taxon>Paraburkholderia</taxon>
    </lineage>
</organism>
<keyword evidence="1" id="KW-0472">Membrane</keyword>
<dbReference type="Proteomes" id="UP000283709">
    <property type="component" value="Unassembled WGS sequence"/>
</dbReference>